<keyword evidence="5" id="KW-0597">Phosphoprotein</keyword>
<protein>
    <submittedName>
        <fullName evidence="8">Putative Sigma-54 dependent DNA-binding response regulator</fullName>
    </submittedName>
</protein>
<dbReference type="InterPro" id="IPR027417">
    <property type="entry name" value="P-loop_NTPase"/>
</dbReference>
<keyword evidence="2" id="KW-0067">ATP-binding</keyword>
<dbReference type="Pfam" id="PF00158">
    <property type="entry name" value="Sigma54_activat"/>
    <property type="match status" value="1"/>
</dbReference>
<evidence type="ECO:0000256" key="5">
    <source>
        <dbReference type="PROSITE-ProRule" id="PRU00169"/>
    </source>
</evidence>
<dbReference type="InterPro" id="IPR001789">
    <property type="entry name" value="Sig_transdc_resp-reg_receiver"/>
</dbReference>
<feature type="domain" description="Sigma-54 factor interaction" evidence="6">
    <location>
        <begin position="159"/>
        <end position="387"/>
    </location>
</feature>
<dbReference type="Pfam" id="PF00072">
    <property type="entry name" value="Response_reg"/>
    <property type="match status" value="1"/>
</dbReference>
<dbReference type="PROSITE" id="PS50045">
    <property type="entry name" value="SIGMA54_INTERACT_4"/>
    <property type="match status" value="1"/>
</dbReference>
<dbReference type="Pfam" id="PF02954">
    <property type="entry name" value="HTH_8"/>
    <property type="match status" value="1"/>
</dbReference>
<dbReference type="Gene3D" id="1.10.10.60">
    <property type="entry name" value="Homeodomain-like"/>
    <property type="match status" value="1"/>
</dbReference>
<feature type="domain" description="Response regulatory" evidence="7">
    <location>
        <begin position="14"/>
        <end position="129"/>
    </location>
</feature>
<dbReference type="GO" id="GO:0006355">
    <property type="term" value="P:regulation of DNA-templated transcription"/>
    <property type="evidence" value="ECO:0007669"/>
    <property type="project" value="InterPro"/>
</dbReference>
<dbReference type="PANTHER" id="PTHR32071:SF13">
    <property type="entry name" value="RESPONSE REGULATOR HSFA"/>
    <property type="match status" value="1"/>
</dbReference>
<evidence type="ECO:0000259" key="7">
    <source>
        <dbReference type="PROSITE" id="PS50110"/>
    </source>
</evidence>
<dbReference type="InterPro" id="IPR025944">
    <property type="entry name" value="Sigma_54_int_dom_CS"/>
</dbReference>
<dbReference type="InterPro" id="IPR011006">
    <property type="entry name" value="CheY-like_superfamily"/>
</dbReference>
<evidence type="ECO:0000256" key="3">
    <source>
        <dbReference type="ARBA" id="ARBA00023015"/>
    </source>
</evidence>
<dbReference type="PROSITE" id="PS00688">
    <property type="entry name" value="SIGMA54_INTERACT_3"/>
    <property type="match status" value="1"/>
</dbReference>
<dbReference type="Gene3D" id="3.40.50.2300">
    <property type="match status" value="1"/>
</dbReference>
<dbReference type="SUPFAM" id="SSF46689">
    <property type="entry name" value="Homeodomain-like"/>
    <property type="match status" value="1"/>
</dbReference>
<keyword evidence="8" id="KW-0238">DNA-binding</keyword>
<dbReference type="InterPro" id="IPR002078">
    <property type="entry name" value="Sigma_54_int"/>
</dbReference>
<dbReference type="GO" id="GO:0043565">
    <property type="term" value="F:sequence-specific DNA binding"/>
    <property type="evidence" value="ECO:0007669"/>
    <property type="project" value="InterPro"/>
</dbReference>
<dbReference type="AlphaFoldDB" id="A0A1S7LGK7"/>
<dbReference type="InterPro" id="IPR025662">
    <property type="entry name" value="Sigma_54_int_dom_ATP-bd_1"/>
</dbReference>
<evidence type="ECO:0000256" key="4">
    <source>
        <dbReference type="ARBA" id="ARBA00023163"/>
    </source>
</evidence>
<keyword evidence="1" id="KW-0547">Nucleotide-binding</keyword>
<dbReference type="InterPro" id="IPR058031">
    <property type="entry name" value="AAA_lid_NorR"/>
</dbReference>
<accession>A0A1S7LGK7</accession>
<dbReference type="SUPFAM" id="SSF52172">
    <property type="entry name" value="CheY-like"/>
    <property type="match status" value="1"/>
</dbReference>
<dbReference type="InterPro" id="IPR003593">
    <property type="entry name" value="AAA+_ATPase"/>
</dbReference>
<evidence type="ECO:0000313" key="8">
    <source>
        <dbReference type="EMBL" id="CRH05553.1"/>
    </source>
</evidence>
<proteinExistence type="predicted"/>
<feature type="modified residue" description="4-aspartylphosphate" evidence="5">
    <location>
        <position position="64"/>
    </location>
</feature>
<keyword evidence="4" id="KW-0804">Transcription</keyword>
<evidence type="ECO:0000256" key="1">
    <source>
        <dbReference type="ARBA" id="ARBA00022741"/>
    </source>
</evidence>
<dbReference type="FunFam" id="3.40.50.300:FF:000006">
    <property type="entry name" value="DNA-binding transcriptional regulator NtrC"/>
    <property type="match status" value="1"/>
</dbReference>
<dbReference type="SMART" id="SM00448">
    <property type="entry name" value="REC"/>
    <property type="match status" value="1"/>
</dbReference>
<dbReference type="InterPro" id="IPR009057">
    <property type="entry name" value="Homeodomain-like_sf"/>
</dbReference>
<sequence length="479" mass="52790">MTEAHNSSSDQLPPVILVDDEADILLSARITLRSGGVSEVLTLQDGREIFTLLEERGASAIVLDLMMPQISGVELLEQLQKRFPEIPVLVMTALQEVEVAIRCMKDGAFDYLLKPVEQSRFIATVKRAQEFYSMRMQMDTLRRYLLADGPEQSGAFSEIITQSPKMRKLFSYVEAVAQSNEPVLVTGETGVGKELMARALHSLTGRRGEFVAINVAGMTGDLFADSLFGHQKGAFSSADSKRSGLVAQARGGTLFLDEIGDLQMADQVKLLRLLQESQYYPLGSDVPQQSDARVVVATNVDLKEQMQRERFRPDLFFRLSAHPIQIPPLRERKEDIPLLLTAFLQLAADEMNKPVPTAPPELVPLLQSYHYPGNVRELRAMVWDAIARHGGGVLSMARFREVVSTEAQEAAIPMVTSAAEDVESLFAQLAGPLPTIKDMERMLVEAAMERAGQNQGTAAGMLGISRPALNQRLKKLKGG</sequence>
<dbReference type="SMART" id="SM00382">
    <property type="entry name" value="AAA"/>
    <property type="match status" value="1"/>
</dbReference>
<dbReference type="Gene3D" id="1.10.8.60">
    <property type="match status" value="1"/>
</dbReference>
<dbReference type="InterPro" id="IPR002197">
    <property type="entry name" value="HTH_Fis"/>
</dbReference>
<dbReference type="CDD" id="cd00009">
    <property type="entry name" value="AAA"/>
    <property type="match status" value="1"/>
</dbReference>
<dbReference type="PROSITE" id="PS00675">
    <property type="entry name" value="SIGMA54_INTERACT_1"/>
    <property type="match status" value="1"/>
</dbReference>
<reference evidence="8" key="1">
    <citation type="submission" date="2015-04" db="EMBL/GenBank/DDBJ databases">
        <authorList>
            <person name="Syromyatnikov M.Y."/>
            <person name="Popov V.N."/>
        </authorList>
    </citation>
    <scope>NUCLEOTIDE SEQUENCE</scope>
    <source>
        <strain evidence="8">MO-1</strain>
    </source>
</reference>
<dbReference type="SUPFAM" id="SSF52540">
    <property type="entry name" value="P-loop containing nucleoside triphosphate hydrolases"/>
    <property type="match status" value="1"/>
</dbReference>
<keyword evidence="3" id="KW-0805">Transcription regulation</keyword>
<dbReference type="Pfam" id="PF25601">
    <property type="entry name" value="AAA_lid_14"/>
    <property type="match status" value="1"/>
</dbReference>
<evidence type="ECO:0000259" key="6">
    <source>
        <dbReference type="PROSITE" id="PS50045"/>
    </source>
</evidence>
<dbReference type="PRINTS" id="PR01590">
    <property type="entry name" value="HTHFIS"/>
</dbReference>
<evidence type="ECO:0000256" key="2">
    <source>
        <dbReference type="ARBA" id="ARBA00022840"/>
    </source>
</evidence>
<organism evidence="8">
    <name type="scientific">Magnetococcus massalia (strain MO-1)</name>
    <dbReference type="NCBI Taxonomy" id="451514"/>
    <lineage>
        <taxon>Bacteria</taxon>
        <taxon>Pseudomonadati</taxon>
        <taxon>Pseudomonadota</taxon>
        <taxon>Magnetococcia</taxon>
        <taxon>Magnetococcales</taxon>
        <taxon>Magnetococcaceae</taxon>
        <taxon>Magnetococcus</taxon>
    </lineage>
</organism>
<name>A0A1S7LGK7_MAGMO</name>
<dbReference type="PROSITE" id="PS50110">
    <property type="entry name" value="RESPONSE_REGULATORY"/>
    <property type="match status" value="1"/>
</dbReference>
<gene>
    <name evidence="8" type="ORF">MAGMO_1363</name>
</gene>
<dbReference type="Gene3D" id="3.40.50.300">
    <property type="entry name" value="P-loop containing nucleotide triphosphate hydrolases"/>
    <property type="match status" value="1"/>
</dbReference>
<dbReference type="EMBL" id="LO017727">
    <property type="protein sequence ID" value="CRH05553.1"/>
    <property type="molecule type" value="Genomic_DNA"/>
</dbReference>
<dbReference type="GO" id="GO:0005524">
    <property type="term" value="F:ATP binding"/>
    <property type="evidence" value="ECO:0007669"/>
    <property type="project" value="UniProtKB-KW"/>
</dbReference>
<dbReference type="GO" id="GO:0000160">
    <property type="term" value="P:phosphorelay signal transduction system"/>
    <property type="evidence" value="ECO:0007669"/>
    <property type="project" value="UniProtKB-KW"/>
</dbReference>
<dbReference type="PANTHER" id="PTHR32071">
    <property type="entry name" value="TRANSCRIPTIONAL REGULATORY PROTEIN"/>
    <property type="match status" value="1"/>
</dbReference>